<evidence type="ECO:0000313" key="2">
    <source>
        <dbReference type="Proteomes" id="UP000198769"/>
    </source>
</evidence>
<dbReference type="AlphaFoldDB" id="A0A1I5CGE3"/>
<reference evidence="2" key="1">
    <citation type="submission" date="2016-10" db="EMBL/GenBank/DDBJ databases">
        <authorList>
            <person name="Varghese N."/>
            <person name="Submissions S."/>
        </authorList>
    </citation>
    <scope>NUCLEOTIDE SEQUENCE [LARGE SCALE GENOMIC DNA]</scope>
    <source>
        <strain evidence="2">DSM 25575</strain>
    </source>
</reference>
<keyword evidence="2" id="KW-1185">Reference proteome</keyword>
<dbReference type="RefSeq" id="WP_167375333.1">
    <property type="nucleotide sequence ID" value="NZ_FOVD01000009.1"/>
</dbReference>
<dbReference type="Proteomes" id="UP000198769">
    <property type="component" value="Unassembled WGS sequence"/>
</dbReference>
<protein>
    <submittedName>
        <fullName evidence="1">Uncharacterized protein</fullName>
    </submittedName>
</protein>
<gene>
    <name evidence="1" type="ORF">SAMN05421594_4518</name>
</gene>
<name>A0A1I5CGE3_CHROL</name>
<accession>A0A1I5CGE3</accession>
<proteinExistence type="predicted"/>
<sequence length="58" mass="6931">MRVKLHNSNEYLAQIFQMEQIIFVVTGEQEKEKMVSFKFWLKPFVLGIHGKRAKARSY</sequence>
<evidence type="ECO:0000313" key="1">
    <source>
        <dbReference type="EMBL" id="SFN86079.1"/>
    </source>
</evidence>
<dbReference type="EMBL" id="FOVD01000009">
    <property type="protein sequence ID" value="SFN86079.1"/>
    <property type="molecule type" value="Genomic_DNA"/>
</dbReference>
<organism evidence="1 2">
    <name type="scientific">Chryseobacterium oleae</name>
    <dbReference type="NCBI Taxonomy" id="491207"/>
    <lineage>
        <taxon>Bacteria</taxon>
        <taxon>Pseudomonadati</taxon>
        <taxon>Bacteroidota</taxon>
        <taxon>Flavobacteriia</taxon>
        <taxon>Flavobacteriales</taxon>
        <taxon>Weeksellaceae</taxon>
        <taxon>Chryseobacterium group</taxon>
        <taxon>Chryseobacterium</taxon>
    </lineage>
</organism>